<feature type="domain" description="DinB-like" evidence="5">
    <location>
        <begin position="34"/>
        <end position="168"/>
    </location>
</feature>
<keyword evidence="1" id="KW-0560">Oxidoreductase</keyword>
<proteinExistence type="predicted"/>
<dbReference type="InterPro" id="IPR027625">
    <property type="entry name" value="OvoA_Cterm"/>
</dbReference>
<organism evidence="7 8">
    <name type="scientific">Pelagicoccus albus</name>
    <dbReference type="NCBI Taxonomy" id="415222"/>
    <lineage>
        <taxon>Bacteria</taxon>
        <taxon>Pseudomonadati</taxon>
        <taxon>Verrucomicrobiota</taxon>
        <taxon>Opitutia</taxon>
        <taxon>Puniceicoccales</taxon>
        <taxon>Pelagicoccaceae</taxon>
        <taxon>Pelagicoccus</taxon>
    </lineage>
</organism>
<dbReference type="SUPFAM" id="SSF56436">
    <property type="entry name" value="C-type lectin-like"/>
    <property type="match status" value="1"/>
</dbReference>
<dbReference type="GO" id="GO:0120147">
    <property type="term" value="F:formylglycine-generating oxidase activity"/>
    <property type="evidence" value="ECO:0007669"/>
    <property type="project" value="TreeGrafter"/>
</dbReference>
<feature type="domain" description="Sulfatase-modifying factor enzyme-like" evidence="4">
    <location>
        <begin position="199"/>
        <end position="455"/>
    </location>
</feature>
<accession>A0A7X1E9Z8</accession>
<dbReference type="PANTHER" id="PTHR23150:SF26">
    <property type="entry name" value="GENERIC METHYLTRANSFERASE"/>
    <property type="match status" value="1"/>
</dbReference>
<dbReference type="Gene3D" id="3.40.50.150">
    <property type="entry name" value="Vaccinia Virus protein VP39"/>
    <property type="match status" value="1"/>
</dbReference>
<dbReference type="PANTHER" id="PTHR23150">
    <property type="entry name" value="SULFATASE MODIFYING FACTOR 1, 2"/>
    <property type="match status" value="1"/>
</dbReference>
<dbReference type="InterPro" id="IPR051043">
    <property type="entry name" value="Sulfatase_Mod_Factor_Kinase"/>
</dbReference>
<comment type="caution">
    <text evidence="7">The sequence shown here is derived from an EMBL/GenBank/DDBJ whole genome shotgun (WGS) entry which is preliminary data.</text>
</comment>
<sequence>MTTNSATTEIKTPYTVNLSTGDPEAKREEIRRYFHETYDAYEALFEPFLDKVAYTTRADALRHPLIFYYGHTATFFMNKLVLAKLVDRINPGFESIFAIGVDEMSWDDLNEAHYAWPDPDEVREYRAQVRECIDQLISKLPIKLPIGWESPFWPIMMGIEHERIHLETSSVLIRQLPTSLLDGEHPAWQPSDSDTTPQTNEIIAVPGKSVALGKSLEDAYYGWDNEYGTYSKEITDFGASKYLVSNDEFLAFVQDGGYSNRDFWTEEGWNWVSYEKATCPRFWLPQPDGSYKFRTMLKEIDMPWSWPVETNYLEAKAFCNWKAAKTGQPVRLPTEEEWYRLLDYTEVPDAPAWKKAPGNLNLEGPASSVPVDTHPFKHGFYDVVGNVWQHTETPIRGYDGFEIHPLYDDFSTPTFDTKHNMIKGGSWISTGNELMRDSRYAFRRHFYQHAGFRYVISDAPVEIPDDSWETDPEVIPYCEFNYGKEYFDVDNYPEKLAQICLDIASDRKREKALVLGCKTGRAAFELAAGYKNVTGIDFSARMIRIGVQLKEKGYTQYTLPEEGEISSFHQVKLQNLGLDGTRDRVEFMQGDLSNLKEIYQGYDLILLDTLLERSYDPQKFLESASKRLNEGGLLVIASTYDWQEKVTSRDHWLGGIKVNGENVTGKDRIEELLSKEFKKLGTSRDLEYVLRRTARTFDHNIADLTVWEKR</sequence>
<dbReference type="AlphaFoldDB" id="A0A7X1E9Z8"/>
<dbReference type="InterPro" id="IPR042095">
    <property type="entry name" value="SUMF_sf"/>
</dbReference>
<dbReference type="RefSeq" id="WP_185661583.1">
    <property type="nucleotide sequence ID" value="NZ_CAWPOO010000013.1"/>
</dbReference>
<dbReference type="Pfam" id="PF12867">
    <property type="entry name" value="DinB_2"/>
    <property type="match status" value="1"/>
</dbReference>
<evidence type="ECO:0000259" key="4">
    <source>
        <dbReference type="Pfam" id="PF03781"/>
    </source>
</evidence>
<evidence type="ECO:0000259" key="6">
    <source>
        <dbReference type="Pfam" id="PF13847"/>
    </source>
</evidence>
<dbReference type="SUPFAM" id="SSF53335">
    <property type="entry name" value="S-adenosyl-L-methionine-dependent methyltransferases"/>
    <property type="match status" value="1"/>
</dbReference>
<dbReference type="Pfam" id="PF13847">
    <property type="entry name" value="Methyltransf_31"/>
    <property type="match status" value="1"/>
</dbReference>
<dbReference type="Gene3D" id="3.90.1580.10">
    <property type="entry name" value="paralog of FGE (formylglycine-generating enzyme)"/>
    <property type="match status" value="1"/>
</dbReference>
<dbReference type="Proteomes" id="UP000526501">
    <property type="component" value="Unassembled WGS sequence"/>
</dbReference>
<dbReference type="InterPro" id="IPR029063">
    <property type="entry name" value="SAM-dependent_MTases_sf"/>
</dbReference>
<dbReference type="EMBL" id="JACHVC010000013">
    <property type="protein sequence ID" value="MBC2607713.1"/>
    <property type="molecule type" value="Genomic_DNA"/>
</dbReference>
<reference evidence="7 8" key="1">
    <citation type="submission" date="2020-07" db="EMBL/GenBank/DDBJ databases">
        <authorList>
            <person name="Feng X."/>
        </authorList>
    </citation>
    <scope>NUCLEOTIDE SEQUENCE [LARGE SCALE GENOMIC DNA]</scope>
    <source>
        <strain evidence="7 8">JCM23202</strain>
    </source>
</reference>
<evidence type="ECO:0000313" key="7">
    <source>
        <dbReference type="EMBL" id="MBC2607713.1"/>
    </source>
</evidence>
<dbReference type="InterPro" id="IPR005532">
    <property type="entry name" value="SUMF_dom"/>
</dbReference>
<evidence type="ECO:0000256" key="3">
    <source>
        <dbReference type="ARBA" id="ARBA00037882"/>
    </source>
</evidence>
<dbReference type="InterPro" id="IPR024775">
    <property type="entry name" value="DinB-like"/>
</dbReference>
<dbReference type="NCBIfam" id="TIGR04345">
    <property type="entry name" value="ovoA_Cterm"/>
    <property type="match status" value="1"/>
</dbReference>
<dbReference type="InterPro" id="IPR025714">
    <property type="entry name" value="Methyltranfer_dom"/>
</dbReference>
<gene>
    <name evidence="7" type="primary">ovoA</name>
    <name evidence="7" type="ORF">H5P27_16795</name>
</gene>
<feature type="domain" description="Methyltransferase" evidence="6">
    <location>
        <begin position="509"/>
        <end position="640"/>
    </location>
</feature>
<keyword evidence="8" id="KW-1185">Reference proteome</keyword>
<evidence type="ECO:0000259" key="5">
    <source>
        <dbReference type="Pfam" id="PF12867"/>
    </source>
</evidence>
<evidence type="ECO:0000256" key="1">
    <source>
        <dbReference type="ARBA" id="ARBA00023002"/>
    </source>
</evidence>
<dbReference type="Pfam" id="PF03781">
    <property type="entry name" value="FGE-sulfatase"/>
    <property type="match status" value="1"/>
</dbReference>
<dbReference type="FunFam" id="3.90.1580.10:FF:000006">
    <property type="entry name" value="Generic methyltransferase, putative"/>
    <property type="match status" value="1"/>
</dbReference>
<evidence type="ECO:0000313" key="8">
    <source>
        <dbReference type="Proteomes" id="UP000526501"/>
    </source>
</evidence>
<name>A0A7X1E9Z8_9BACT</name>
<dbReference type="InterPro" id="IPR027577">
    <property type="entry name" value="OvoA_Nterm"/>
</dbReference>
<comment type="pathway">
    <text evidence="3">Amino-acid biosynthesis; ergothioneine biosynthesis.</text>
</comment>
<keyword evidence="2" id="KW-0408">Iron</keyword>
<dbReference type="NCBIfam" id="TIGR04344">
    <property type="entry name" value="ovoA_Nterm"/>
    <property type="match status" value="1"/>
</dbReference>
<evidence type="ECO:0000256" key="2">
    <source>
        <dbReference type="ARBA" id="ARBA00023004"/>
    </source>
</evidence>
<dbReference type="InterPro" id="IPR016187">
    <property type="entry name" value="CTDL_fold"/>
</dbReference>
<dbReference type="CDD" id="cd02440">
    <property type="entry name" value="AdoMet_MTases"/>
    <property type="match status" value="1"/>
</dbReference>
<protein>
    <submittedName>
        <fullName evidence="7">5-histidylcysteine sulfoxide synthase</fullName>
    </submittedName>
</protein>